<evidence type="ECO:0000259" key="2">
    <source>
        <dbReference type="Pfam" id="PF07727"/>
    </source>
</evidence>
<comment type="caution">
    <text evidence="3">The sequence shown here is derived from an EMBL/GenBank/DDBJ whole genome shotgun (WGS) entry which is preliminary data.</text>
</comment>
<sequence>MDGYASTQVIEEVIELLEYLEMPQDDDISIDDLLTARQRSRQTTSVTSAPTAGGSQLGDEMADDALEYDNALPISTLPEEDTIHVVPKGYRLKRNQKLRDLNNFTVQVYAARLGPKPLVDYLRAFSTEIHLISTAVDKRDLRDKGVFGHTEQLKATADNDTYAATLAVCNFRALIAIANYFDLELKQYNVPTAFLNAKTNRKLYAETPEAFRHTEGEIMLVLRALYGLKESPILWYNELRQQLIKLGLKPTSRWLILFVYVDDILMAFH</sequence>
<feature type="region of interest" description="Disordered" evidence="1">
    <location>
        <begin position="39"/>
        <end position="59"/>
    </location>
</feature>
<dbReference type="STRING" id="5454.A0A163AFK1"/>
<gene>
    <name evidence="3" type="ORF">ST47_g7702</name>
</gene>
<dbReference type="Proteomes" id="UP000076837">
    <property type="component" value="Unassembled WGS sequence"/>
</dbReference>
<keyword evidence="4" id="KW-1185">Reference proteome</keyword>
<evidence type="ECO:0000313" key="3">
    <source>
        <dbReference type="EMBL" id="KZM21159.1"/>
    </source>
</evidence>
<feature type="domain" description="Reverse transcriptase Ty1/copia-type" evidence="2">
    <location>
        <begin position="159"/>
        <end position="260"/>
    </location>
</feature>
<proteinExistence type="predicted"/>
<organism evidence="3 4">
    <name type="scientific">Didymella rabiei</name>
    <name type="common">Chickpea ascochyta blight fungus</name>
    <name type="synonym">Mycosphaerella rabiei</name>
    <dbReference type="NCBI Taxonomy" id="5454"/>
    <lineage>
        <taxon>Eukaryota</taxon>
        <taxon>Fungi</taxon>
        <taxon>Dikarya</taxon>
        <taxon>Ascomycota</taxon>
        <taxon>Pezizomycotina</taxon>
        <taxon>Dothideomycetes</taxon>
        <taxon>Pleosporomycetidae</taxon>
        <taxon>Pleosporales</taxon>
        <taxon>Pleosporineae</taxon>
        <taxon>Didymellaceae</taxon>
        <taxon>Ascochyta</taxon>
    </lineage>
</organism>
<evidence type="ECO:0000313" key="4">
    <source>
        <dbReference type="Proteomes" id="UP000076837"/>
    </source>
</evidence>
<reference evidence="3 4" key="1">
    <citation type="journal article" date="2016" name="Sci. Rep.">
        <title>Draft genome sequencing and secretome analysis of fungal phytopathogen Ascochyta rabiei provides insight into the necrotrophic effector repertoire.</title>
        <authorList>
            <person name="Verma S."/>
            <person name="Gazara R.K."/>
            <person name="Nizam S."/>
            <person name="Parween S."/>
            <person name="Chattopadhyay D."/>
            <person name="Verma P.K."/>
        </authorList>
    </citation>
    <scope>NUCLEOTIDE SEQUENCE [LARGE SCALE GENOMIC DNA]</scope>
    <source>
        <strain evidence="3 4">ArDII</strain>
    </source>
</reference>
<protein>
    <recommendedName>
        <fullName evidence="2">Reverse transcriptase Ty1/copia-type domain-containing protein</fullName>
    </recommendedName>
</protein>
<dbReference type="InterPro" id="IPR013103">
    <property type="entry name" value="RVT_2"/>
</dbReference>
<dbReference type="OrthoDB" id="3937064at2759"/>
<evidence type="ECO:0000256" key="1">
    <source>
        <dbReference type="SAM" id="MobiDB-lite"/>
    </source>
</evidence>
<name>A0A163AFK1_DIDRA</name>
<dbReference type="Pfam" id="PF07727">
    <property type="entry name" value="RVT_2"/>
    <property type="match status" value="1"/>
</dbReference>
<feature type="compositionally biased region" description="Polar residues" evidence="1">
    <location>
        <begin position="41"/>
        <end position="54"/>
    </location>
</feature>
<dbReference type="AlphaFoldDB" id="A0A163AFK1"/>
<accession>A0A163AFK1</accession>
<dbReference type="EMBL" id="JYNV01000255">
    <property type="protein sequence ID" value="KZM21159.1"/>
    <property type="molecule type" value="Genomic_DNA"/>
</dbReference>